<sequence length="456" mass="49523">MGHRWSIKTAAAAGAGAVWTAVMLCFAGPTIVGFAAAAAPRVRAAVVAWLAPPYLYLVVNAIILSIAASSRFRAAPSGSDPDPDPDSAAAEIAVAAVGEVAEVEEEVVVERLLSLLHYFLCLVLLLRQYSTSEEQTKRERERERVVLVVDGGDLLTDRKWTGAMGHRWSIKTAAAAGAGAVWTAVMLCFAGPTIVGFAAAAAPRVRAAVVAWLAPPYLYLVVNAIILSIAASSRFRAAPSGSDPDPDPDSAAAEIAVAAVGEVAEVEEEVVVEREREREREREKVETREEKEEEMVREKPLFSVRLGHQNRRSSKKPASSSEAGKALRVARPRRVETLESTWRTITEGRAVPLARHLRKSDTWEVRGGRSGNVDESPLEPPPMRKAETFHERGGRGSGEGAGSDGGGGKVRREPSLGQEELNRRVEAFINKFNEDMRLQRQESLLHYMQMINQGSH</sequence>
<reference evidence="5" key="2">
    <citation type="submission" date="2025-08" db="UniProtKB">
        <authorList>
            <consortium name="RefSeq"/>
        </authorList>
    </citation>
    <scope>IDENTIFICATION</scope>
    <source>
        <tissue evidence="5">Leaf</tissue>
    </source>
</reference>
<reference evidence="4" key="1">
    <citation type="journal article" date="2015" name="Nat. Genet.">
        <title>The pineapple genome and the evolution of CAM photosynthesis.</title>
        <authorList>
            <person name="Ming R."/>
            <person name="VanBuren R."/>
            <person name="Wai C.M."/>
            <person name="Tang H."/>
            <person name="Schatz M.C."/>
            <person name="Bowers J.E."/>
            <person name="Lyons E."/>
            <person name="Wang M.L."/>
            <person name="Chen J."/>
            <person name="Biggers E."/>
            <person name="Zhang J."/>
            <person name="Huang L."/>
            <person name="Zhang L."/>
            <person name="Miao W."/>
            <person name="Zhang J."/>
            <person name="Ye Z."/>
            <person name="Miao C."/>
            <person name="Lin Z."/>
            <person name="Wang H."/>
            <person name="Zhou H."/>
            <person name="Yim W.C."/>
            <person name="Priest H.D."/>
            <person name="Zheng C."/>
            <person name="Woodhouse M."/>
            <person name="Edger P.P."/>
            <person name="Guyot R."/>
            <person name="Guo H.B."/>
            <person name="Guo H."/>
            <person name="Zheng G."/>
            <person name="Singh R."/>
            <person name="Sharma A."/>
            <person name="Min X."/>
            <person name="Zheng Y."/>
            <person name="Lee H."/>
            <person name="Gurtowski J."/>
            <person name="Sedlazeck F.J."/>
            <person name="Harkess A."/>
            <person name="McKain M.R."/>
            <person name="Liao Z."/>
            <person name="Fang J."/>
            <person name="Liu J."/>
            <person name="Zhang X."/>
            <person name="Zhang Q."/>
            <person name="Hu W."/>
            <person name="Qin Y."/>
            <person name="Wang K."/>
            <person name="Chen L.Y."/>
            <person name="Shirley N."/>
            <person name="Lin Y.R."/>
            <person name="Liu L.Y."/>
            <person name="Hernandez A.G."/>
            <person name="Wright C.L."/>
            <person name="Bulone V."/>
            <person name="Tuskan G.A."/>
            <person name="Heath K."/>
            <person name="Zee F."/>
            <person name="Moore P.H."/>
            <person name="Sunkar R."/>
            <person name="Leebens-Mack J.H."/>
            <person name="Mockler T."/>
            <person name="Bennetzen J.L."/>
            <person name="Freeling M."/>
            <person name="Sankoff D."/>
            <person name="Paterson A.H."/>
            <person name="Zhu X."/>
            <person name="Yang X."/>
            <person name="Smith J.A."/>
            <person name="Cushman J.C."/>
            <person name="Paull R.E."/>
            <person name="Yu Q."/>
        </authorList>
    </citation>
    <scope>NUCLEOTIDE SEQUENCE [LARGE SCALE GENOMIC DNA]</scope>
    <source>
        <strain evidence="4">cv. F153</strain>
    </source>
</reference>
<feature type="compositionally biased region" description="Basic and acidic residues" evidence="1">
    <location>
        <begin position="274"/>
        <end position="300"/>
    </location>
</feature>
<dbReference type="Pfam" id="PF14364">
    <property type="entry name" value="DUF4408"/>
    <property type="match status" value="2"/>
</dbReference>
<feature type="compositionally biased region" description="Basic and acidic residues" evidence="1">
    <location>
        <begin position="410"/>
        <end position="421"/>
    </location>
</feature>
<dbReference type="PANTHER" id="PTHR33098:SF109">
    <property type="entry name" value="OS07G0563400 PROTEIN"/>
    <property type="match status" value="1"/>
</dbReference>
<dbReference type="Pfam" id="PF05553">
    <property type="entry name" value="DUF761"/>
    <property type="match status" value="1"/>
</dbReference>
<dbReference type="GeneID" id="109714843"/>
<protein>
    <submittedName>
        <fullName evidence="5">Uncharacterized protein LOC109714843</fullName>
    </submittedName>
</protein>
<feature type="transmembrane region" description="Helical" evidence="2">
    <location>
        <begin position="207"/>
        <end position="230"/>
    </location>
</feature>
<dbReference type="InterPro" id="IPR025520">
    <property type="entry name" value="DUF4408"/>
</dbReference>
<dbReference type="Proteomes" id="UP000515123">
    <property type="component" value="Linkage group 9"/>
</dbReference>
<keyword evidence="4" id="KW-1185">Reference proteome</keyword>
<accession>A0A6P5FQ05</accession>
<gene>
    <name evidence="5" type="primary">LOC109714843</name>
</gene>
<evidence type="ECO:0000313" key="5">
    <source>
        <dbReference type="RefSeq" id="XP_020095140.1"/>
    </source>
</evidence>
<dbReference type="AlphaFoldDB" id="A0A6P5FQ05"/>
<dbReference type="RefSeq" id="XP_020095140.1">
    <property type="nucleotide sequence ID" value="XM_020239551.1"/>
</dbReference>
<evidence type="ECO:0000313" key="4">
    <source>
        <dbReference type="Proteomes" id="UP000515123"/>
    </source>
</evidence>
<organism evidence="4 5">
    <name type="scientific">Ananas comosus</name>
    <name type="common">Pineapple</name>
    <name type="synonym">Ananas ananas</name>
    <dbReference type="NCBI Taxonomy" id="4615"/>
    <lineage>
        <taxon>Eukaryota</taxon>
        <taxon>Viridiplantae</taxon>
        <taxon>Streptophyta</taxon>
        <taxon>Embryophyta</taxon>
        <taxon>Tracheophyta</taxon>
        <taxon>Spermatophyta</taxon>
        <taxon>Magnoliopsida</taxon>
        <taxon>Liliopsida</taxon>
        <taxon>Poales</taxon>
        <taxon>Bromeliaceae</taxon>
        <taxon>Bromelioideae</taxon>
        <taxon>Ananas</taxon>
    </lineage>
</organism>
<name>A0A6P5FQ05_ANACO</name>
<dbReference type="InterPro" id="IPR008480">
    <property type="entry name" value="DUF761_pln"/>
</dbReference>
<evidence type="ECO:0000256" key="2">
    <source>
        <dbReference type="SAM" id="Phobius"/>
    </source>
</evidence>
<feature type="region of interest" description="Disordered" evidence="1">
    <location>
        <begin position="274"/>
        <end position="330"/>
    </location>
</feature>
<evidence type="ECO:0000256" key="1">
    <source>
        <dbReference type="SAM" id="MobiDB-lite"/>
    </source>
</evidence>
<dbReference type="PANTHER" id="PTHR33098">
    <property type="entry name" value="COTTON FIBER (DUF761)"/>
    <property type="match status" value="1"/>
</dbReference>
<feature type="region of interest" description="Disordered" evidence="1">
    <location>
        <begin position="365"/>
        <end position="421"/>
    </location>
</feature>
<keyword evidence="2" id="KW-1133">Transmembrane helix</keyword>
<feature type="domain" description="DUF4408" evidence="3">
    <location>
        <begin position="40"/>
        <end position="72"/>
    </location>
</feature>
<evidence type="ECO:0000259" key="3">
    <source>
        <dbReference type="Pfam" id="PF14364"/>
    </source>
</evidence>
<keyword evidence="2" id="KW-0472">Membrane</keyword>
<feature type="transmembrane region" description="Helical" evidence="2">
    <location>
        <begin position="174"/>
        <end position="201"/>
    </location>
</feature>
<feature type="transmembrane region" description="Helical" evidence="2">
    <location>
        <begin position="54"/>
        <end position="72"/>
    </location>
</feature>
<proteinExistence type="predicted"/>
<dbReference type="OrthoDB" id="1933168at2759"/>
<feature type="compositionally biased region" description="Basic and acidic residues" evidence="1">
    <location>
        <begin position="382"/>
        <end position="394"/>
    </location>
</feature>
<feature type="compositionally biased region" description="Gly residues" evidence="1">
    <location>
        <begin position="395"/>
        <end position="408"/>
    </location>
</feature>
<keyword evidence="2" id="KW-0812">Transmembrane</keyword>
<feature type="domain" description="DUF4408" evidence="3">
    <location>
        <begin position="203"/>
        <end position="235"/>
    </location>
</feature>